<evidence type="ECO:0000256" key="8">
    <source>
        <dbReference type="ARBA" id="ARBA00023163"/>
    </source>
</evidence>
<keyword evidence="8 15" id="KW-0804">Transcription</keyword>
<evidence type="ECO:0000259" key="19">
    <source>
        <dbReference type="PROSITE" id="PS50866"/>
    </source>
</evidence>
<dbReference type="Pfam" id="PF03850">
    <property type="entry name" value="Tfb4"/>
    <property type="match status" value="1"/>
</dbReference>
<dbReference type="SUPFAM" id="SSF57716">
    <property type="entry name" value="Glucocorticoid receptor-like (DNA-binding domain)"/>
    <property type="match status" value="1"/>
</dbReference>
<dbReference type="InterPro" id="IPR003123">
    <property type="entry name" value="VPS9"/>
</dbReference>
<dbReference type="InterPro" id="IPR004600">
    <property type="entry name" value="TFIIH_Tfb4/GTF2H3"/>
</dbReference>
<evidence type="ECO:0000256" key="16">
    <source>
        <dbReference type="SAM" id="MobiDB-lite"/>
    </source>
</evidence>
<evidence type="ECO:0000256" key="4">
    <source>
        <dbReference type="ARBA" id="ARBA00022763"/>
    </source>
</evidence>
<evidence type="ECO:0000256" key="6">
    <source>
        <dbReference type="ARBA" id="ARBA00022833"/>
    </source>
</evidence>
<dbReference type="Gene3D" id="3.40.50.410">
    <property type="entry name" value="von Willebrand factor, type A domain"/>
    <property type="match status" value="1"/>
</dbReference>
<comment type="subunit">
    <text evidence="12 15">Part of a TFIID-containing RNA polymerase II pre-initiation complex that is composed of TBP and at least GTF2A1, GTF2A2, GTF2E1, GTF2E2, GTF2F1, GTF2H2, GTF2H3, GTF2H4, GTF2H5, GTF2B, TCEA1, ERCC2, ERCC3, TAF1, TAF2, TAF3, TAF4, TAF5, TAF6, TAF7, TAF8, TAF9, TAF10, TAF11, TAF12 and TAF13. Component of the 7-subunit TFIIH core complex composed of XPB/ERCC3, XPD/ERCC2, GTF2H1, GTF2H2, GTF2H3, GTF2H4 and GTF2H5, which is active in NER. The core complex associates with the 3-subunit CDK-activating kinase (CAK) module composed of CCNH/cyclin H, CDK7 and MNAT1 to form the 10-subunit holoenzyme (holo-TFIIH) active in transcription. Interacts with RARA; the interaction requires prior phosphorylation of RARA on 'Ser-369' which then enhances interaction of RARA with CDK7.</text>
</comment>
<dbReference type="PANTHER" id="PTHR12831">
    <property type="entry name" value="TRANSCRIPTION INITIATION FACTOR IIH TFIIH , POLYPEPTIDE 3-RELATED"/>
    <property type="match status" value="1"/>
</dbReference>
<dbReference type="Pfam" id="PF01105">
    <property type="entry name" value="EMP24_GP25L"/>
    <property type="match status" value="1"/>
</dbReference>
<dbReference type="PROSITE" id="PS51036">
    <property type="entry name" value="ZF_A20"/>
    <property type="match status" value="1"/>
</dbReference>
<evidence type="ECO:0000256" key="18">
    <source>
        <dbReference type="SAM" id="SignalP"/>
    </source>
</evidence>
<dbReference type="Pfam" id="PF02204">
    <property type="entry name" value="VPS9"/>
    <property type="match status" value="1"/>
</dbReference>
<dbReference type="AlphaFoldDB" id="A0AAD7T6S3"/>
<sequence length="929" mass="104613">MFTLSELIVLLTVFSATASGYFVSIDAHAEECFFERVNSGTKMGLMFEVAEGGFLDIDVEITGPDGTQIYKGDRESSGKYSVAAHMDGTYKFCFSNKMSTMTPKIVMFTIDIGEAPKGDGMETEAHQNKLEEMINELAVAMTAVKHEQEYMEVRERIHRAINDNTNSRVVLWSFFEALVLVAMTLGQIYYLKRWGKQRGIEMASEDEISLLVIVVDVNPIWWGQQAQREPEFTLSKCVDAVMVMGNSHLVMNRTNKLAIIASHCQESHFLYPSKHWKSGDVTGDDSVSTSGDGKYELLTVANDLIADEIRSLMARTDVRGHQTDTLLAGSLANALCYIHRVTKELEAGQEIKSRILVIKAALDCALQYMNFMNVIFAAQKNNILIDACVLDAESGLLQQACDITGGLYLRIPQKIALAQYLLWVFLPDSDQRSQLVLPPPVHVDYRAACFCHRNLIEIGYVCSVCLSIFCNFSPICTTCETAFKLPLPQMVNQSGESMWPQQQQQRGIHVSQAELLCKDGCGYYGNPAWQGYCSKCWRERTRISEGERQDYGTSPNNDGGTSLTFSKFEEKKSIEKGRRVNTMRRFLWGTPSPPKRAGESFEVPEAALRAYQSLETGDFTSFLKLLRKPSSQRLQSRCTAFLNTMEAYHDLPVQKQSDLVQDFYQSVAAHFNSLSEEQTTQMMEHIEKLIMTRLHKWVFCHDSCDDEQKDLALQRRIRALNWVTPQMLRVPFPEERSEVSSDPFLPAITAIIEMDAKRAPQDKLTCVSKCSQNVFRSHASSSSEPANADDFLSGLIYVVLKANPPRLHSNMQYIIRFGLPHSLMAGESGYYFTNLSCAVAFIEKLDGSALNLSPEEFEAYMQGRRVDPRAPEGSEGKRRARETREQLEELGGRQEKVALGVHALQEQLQQWVQSVQAQVSVLIRLKGPV</sequence>
<evidence type="ECO:0000256" key="10">
    <source>
        <dbReference type="ARBA" id="ARBA00023242"/>
    </source>
</evidence>
<accession>A0AAD7T6S3</accession>
<feature type="signal peptide" evidence="18">
    <location>
        <begin position="1"/>
        <end position="18"/>
    </location>
</feature>
<dbReference type="Proteomes" id="UP001221898">
    <property type="component" value="Unassembled WGS sequence"/>
</dbReference>
<keyword evidence="23" id="KW-1185">Reference proteome</keyword>
<comment type="function">
    <text evidence="11 15">Component of the general transcription and DNA repair factor IIH (TFIIH) core complex, which is involved in general and transcription-coupled nucleotide excision repair (NER) of damaged DNA and, when complexed to CAK, in RNA transcription by RNA polymerase II. In NER, TFIIH acts by opening DNA around the lesion to allow the excision of the damaged oligonucleotide and its replacement by a new DNA fragment. In transcription, TFIIH has an essential role in transcription initiation. When the pre-initiation complex (PIC) has been established, TFIIH is required for promoter opening and promoter escape. Phosphorylation of the C-terminal tail (CTD) of the largest subunit of RNA polymerase II by the kinase module CAK controls the initiation of transcription.</text>
</comment>
<keyword evidence="5 15" id="KW-0863">Zinc-finger</keyword>
<evidence type="ECO:0000256" key="2">
    <source>
        <dbReference type="ARBA" id="ARBA00005273"/>
    </source>
</evidence>
<dbReference type="PANTHER" id="PTHR12831:SF0">
    <property type="entry name" value="GENERAL TRANSCRIPTION FACTOR IIH SUBUNIT 3"/>
    <property type="match status" value="1"/>
</dbReference>
<protein>
    <recommendedName>
        <fullName evidence="13 15">General transcription factor IIH subunit 3</fullName>
    </recommendedName>
    <alternativeName>
        <fullName evidence="14 15">General transcription factor IIH polypeptide 3</fullName>
    </alternativeName>
</protein>
<comment type="caution">
    <text evidence="22">The sequence shown here is derived from an EMBL/GenBank/DDBJ whole genome shotgun (WGS) entry which is preliminary data.</text>
</comment>
<evidence type="ECO:0000256" key="12">
    <source>
        <dbReference type="ARBA" id="ARBA00064441"/>
    </source>
</evidence>
<comment type="similarity">
    <text evidence="2 15">Belongs to the TFB4 family.</text>
</comment>
<feature type="region of interest" description="Disordered" evidence="16">
    <location>
        <begin position="863"/>
        <end position="883"/>
    </location>
</feature>
<dbReference type="InterPro" id="IPR036598">
    <property type="entry name" value="GOLD_dom_sf"/>
</dbReference>
<evidence type="ECO:0000256" key="17">
    <source>
        <dbReference type="SAM" id="Phobius"/>
    </source>
</evidence>
<dbReference type="GO" id="GO:0008270">
    <property type="term" value="F:zinc ion binding"/>
    <property type="evidence" value="ECO:0007669"/>
    <property type="project" value="UniProtKB-KW"/>
</dbReference>
<dbReference type="GO" id="GO:0000439">
    <property type="term" value="C:transcription factor TFIIH core complex"/>
    <property type="evidence" value="ECO:0007669"/>
    <property type="project" value="UniProtKB-UniRule"/>
</dbReference>
<feature type="chain" id="PRO_5042112669" description="General transcription factor IIH subunit 3" evidence="18">
    <location>
        <begin position="19"/>
        <end position="929"/>
    </location>
</feature>
<dbReference type="GO" id="GO:0006289">
    <property type="term" value="P:nucleotide-excision repair"/>
    <property type="evidence" value="ECO:0007669"/>
    <property type="project" value="UniProtKB-UniRule"/>
</dbReference>
<dbReference type="InterPro" id="IPR009038">
    <property type="entry name" value="GOLD_dom"/>
</dbReference>
<dbReference type="InterPro" id="IPR036465">
    <property type="entry name" value="vWFA_dom_sf"/>
</dbReference>
<dbReference type="Pfam" id="PF18151">
    <property type="entry name" value="DUF5601"/>
    <property type="match status" value="1"/>
</dbReference>
<evidence type="ECO:0000259" key="21">
    <source>
        <dbReference type="PROSITE" id="PS51205"/>
    </source>
</evidence>
<gene>
    <name evidence="22" type="ORF">AAFF_G00425040</name>
</gene>
<dbReference type="SUPFAM" id="SSF101576">
    <property type="entry name" value="Supernatant protein factor (SPF), C-terminal domain"/>
    <property type="match status" value="1"/>
</dbReference>
<dbReference type="Gene3D" id="1.10.246.120">
    <property type="match status" value="1"/>
</dbReference>
<keyword evidence="18" id="KW-0732">Signal</keyword>
<evidence type="ECO:0000313" key="23">
    <source>
        <dbReference type="Proteomes" id="UP001221898"/>
    </source>
</evidence>
<dbReference type="GO" id="GO:0006355">
    <property type="term" value="P:regulation of DNA-templated transcription"/>
    <property type="evidence" value="ECO:0007669"/>
    <property type="project" value="InterPro"/>
</dbReference>
<evidence type="ECO:0000256" key="1">
    <source>
        <dbReference type="ARBA" id="ARBA00004123"/>
    </source>
</evidence>
<comment type="subcellular location">
    <subcellularLocation>
        <location evidence="1 15">Nucleus</location>
    </subcellularLocation>
</comment>
<dbReference type="SMART" id="SM00259">
    <property type="entry name" value="ZnF_A20"/>
    <property type="match status" value="1"/>
</dbReference>
<organism evidence="22 23">
    <name type="scientific">Aldrovandia affinis</name>
    <dbReference type="NCBI Taxonomy" id="143900"/>
    <lineage>
        <taxon>Eukaryota</taxon>
        <taxon>Metazoa</taxon>
        <taxon>Chordata</taxon>
        <taxon>Craniata</taxon>
        <taxon>Vertebrata</taxon>
        <taxon>Euteleostomi</taxon>
        <taxon>Actinopterygii</taxon>
        <taxon>Neopterygii</taxon>
        <taxon>Teleostei</taxon>
        <taxon>Notacanthiformes</taxon>
        <taxon>Halosauridae</taxon>
        <taxon>Aldrovandia</taxon>
    </lineage>
</organism>
<keyword evidence="6 15" id="KW-0862">Zinc</keyword>
<keyword evidence="17" id="KW-0812">Transmembrane</keyword>
<evidence type="ECO:0000256" key="5">
    <source>
        <dbReference type="ARBA" id="ARBA00022771"/>
    </source>
</evidence>
<keyword evidence="4 15" id="KW-0227">DNA damage</keyword>
<keyword evidence="10 15" id="KW-0539">Nucleus</keyword>
<feature type="domain" description="GOLD" evidence="19">
    <location>
        <begin position="30"/>
        <end position="112"/>
    </location>
</feature>
<feature type="domain" description="A20-type" evidence="20">
    <location>
        <begin position="511"/>
        <end position="545"/>
    </location>
</feature>
<dbReference type="FunFam" id="3.40.50.410:FF:000045">
    <property type="entry name" value="general transcription factor IIH subunit 3 isoform X1"/>
    <property type="match status" value="1"/>
</dbReference>
<reference evidence="22" key="1">
    <citation type="journal article" date="2023" name="Science">
        <title>Genome structures resolve the early diversification of teleost fishes.</title>
        <authorList>
            <person name="Parey E."/>
            <person name="Louis A."/>
            <person name="Montfort J."/>
            <person name="Bouchez O."/>
            <person name="Roques C."/>
            <person name="Iampietro C."/>
            <person name="Lluch J."/>
            <person name="Castinel A."/>
            <person name="Donnadieu C."/>
            <person name="Desvignes T."/>
            <person name="Floi Bucao C."/>
            <person name="Jouanno E."/>
            <person name="Wen M."/>
            <person name="Mejri S."/>
            <person name="Dirks R."/>
            <person name="Jansen H."/>
            <person name="Henkel C."/>
            <person name="Chen W.J."/>
            <person name="Zahm M."/>
            <person name="Cabau C."/>
            <person name="Klopp C."/>
            <person name="Thompson A.W."/>
            <person name="Robinson-Rechavi M."/>
            <person name="Braasch I."/>
            <person name="Lecointre G."/>
            <person name="Bobe J."/>
            <person name="Postlethwait J.H."/>
            <person name="Berthelot C."/>
            <person name="Roest Crollius H."/>
            <person name="Guiguen Y."/>
        </authorList>
    </citation>
    <scope>NUCLEOTIDE SEQUENCE</scope>
    <source>
        <strain evidence="22">NC1722</strain>
    </source>
</reference>
<keyword evidence="9 15" id="KW-0234">DNA repair</keyword>
<dbReference type="GO" id="GO:0005675">
    <property type="term" value="C:transcription factor TFIIH holo complex"/>
    <property type="evidence" value="ECO:0007669"/>
    <property type="project" value="UniProtKB-UniRule"/>
</dbReference>
<evidence type="ECO:0000256" key="7">
    <source>
        <dbReference type="ARBA" id="ARBA00023015"/>
    </source>
</evidence>
<dbReference type="NCBIfam" id="TIGR00627">
    <property type="entry name" value="tfb4"/>
    <property type="match status" value="1"/>
</dbReference>
<keyword evidence="7 15" id="KW-0805">Transcription regulation</keyword>
<keyword evidence="17" id="KW-1133">Transmembrane helix</keyword>
<keyword evidence="3 15" id="KW-0479">Metal-binding</keyword>
<dbReference type="Gene3D" id="1.20.5.4770">
    <property type="match status" value="1"/>
</dbReference>
<dbReference type="EMBL" id="JAINUG010000009">
    <property type="protein sequence ID" value="KAJ8415524.1"/>
    <property type="molecule type" value="Genomic_DNA"/>
</dbReference>
<evidence type="ECO:0000313" key="22">
    <source>
        <dbReference type="EMBL" id="KAJ8415524.1"/>
    </source>
</evidence>
<name>A0AAD7T6S3_9TELE</name>
<evidence type="ECO:0000256" key="3">
    <source>
        <dbReference type="ARBA" id="ARBA00022723"/>
    </source>
</evidence>
<dbReference type="PROSITE" id="PS51205">
    <property type="entry name" value="VPS9"/>
    <property type="match status" value="1"/>
</dbReference>
<dbReference type="InterPro" id="IPR002653">
    <property type="entry name" value="Znf_A20"/>
</dbReference>
<keyword evidence="17" id="KW-0472">Membrane</keyword>
<evidence type="ECO:0000256" key="11">
    <source>
        <dbReference type="ARBA" id="ARBA00057028"/>
    </source>
</evidence>
<proteinExistence type="inferred from homology"/>
<dbReference type="SUPFAM" id="SSF109993">
    <property type="entry name" value="VPS9 domain"/>
    <property type="match status" value="1"/>
</dbReference>
<dbReference type="SMART" id="SM01190">
    <property type="entry name" value="EMP24_GP25L"/>
    <property type="match status" value="1"/>
</dbReference>
<dbReference type="InterPro" id="IPR041545">
    <property type="entry name" value="DUF5601"/>
</dbReference>
<evidence type="ECO:0000256" key="13">
    <source>
        <dbReference type="ARBA" id="ARBA00070131"/>
    </source>
</evidence>
<dbReference type="Pfam" id="PF01754">
    <property type="entry name" value="zf-A20"/>
    <property type="match status" value="1"/>
</dbReference>
<evidence type="ECO:0000256" key="14">
    <source>
        <dbReference type="ARBA" id="ARBA00077678"/>
    </source>
</evidence>
<feature type="domain" description="VPS9" evidence="21">
    <location>
        <begin position="707"/>
        <end position="851"/>
    </location>
</feature>
<evidence type="ECO:0000259" key="20">
    <source>
        <dbReference type="PROSITE" id="PS51036"/>
    </source>
</evidence>
<dbReference type="SMART" id="SM00167">
    <property type="entry name" value="VPS9"/>
    <property type="match status" value="1"/>
</dbReference>
<feature type="transmembrane region" description="Helical" evidence="17">
    <location>
        <begin position="169"/>
        <end position="191"/>
    </location>
</feature>
<evidence type="ECO:0000256" key="15">
    <source>
        <dbReference type="RuleBase" id="RU368090"/>
    </source>
</evidence>
<dbReference type="GO" id="GO:0003677">
    <property type="term" value="F:DNA binding"/>
    <property type="evidence" value="ECO:0007669"/>
    <property type="project" value="InterPro"/>
</dbReference>
<dbReference type="InterPro" id="IPR037191">
    <property type="entry name" value="VPS9_dom_sf"/>
</dbReference>
<dbReference type="Gene3D" id="1.20.1050.80">
    <property type="entry name" value="VPS9 domain"/>
    <property type="match status" value="1"/>
</dbReference>
<evidence type="ECO:0000256" key="9">
    <source>
        <dbReference type="ARBA" id="ARBA00023204"/>
    </source>
</evidence>
<dbReference type="PROSITE" id="PS50866">
    <property type="entry name" value="GOLD"/>
    <property type="match status" value="1"/>
</dbReference>
<feature type="compositionally biased region" description="Basic and acidic residues" evidence="16">
    <location>
        <begin position="864"/>
        <end position="883"/>
    </location>
</feature>